<dbReference type="GO" id="GO:0017000">
    <property type="term" value="P:antibiotic biosynthetic process"/>
    <property type="evidence" value="ECO:0007669"/>
    <property type="project" value="UniProtKB-ARBA"/>
</dbReference>
<comment type="caution">
    <text evidence="1">The sequence shown here is derived from an EMBL/GenBank/DDBJ whole genome shotgun (WGS) entry which is preliminary data.</text>
</comment>
<dbReference type="RefSeq" id="XP_056484041.1">
    <property type="nucleotide sequence ID" value="XM_056633421.1"/>
</dbReference>
<dbReference type="GO" id="GO:0072330">
    <property type="term" value="P:monocarboxylic acid biosynthetic process"/>
    <property type="evidence" value="ECO:0007669"/>
    <property type="project" value="UniProtKB-ARBA"/>
</dbReference>
<organism evidence="1 2">
    <name type="scientific">Penicillium cosmopolitanum</name>
    <dbReference type="NCBI Taxonomy" id="1131564"/>
    <lineage>
        <taxon>Eukaryota</taxon>
        <taxon>Fungi</taxon>
        <taxon>Dikarya</taxon>
        <taxon>Ascomycota</taxon>
        <taxon>Pezizomycotina</taxon>
        <taxon>Eurotiomycetes</taxon>
        <taxon>Eurotiomycetidae</taxon>
        <taxon>Eurotiales</taxon>
        <taxon>Aspergillaceae</taxon>
        <taxon>Penicillium</taxon>
    </lineage>
</organism>
<accession>A0A9W9VN68</accession>
<dbReference type="Gene3D" id="3.40.50.1820">
    <property type="entry name" value="alpha/beta hydrolase"/>
    <property type="match status" value="1"/>
</dbReference>
<name>A0A9W9VN68_9EURO</name>
<dbReference type="OrthoDB" id="1735038at2759"/>
<sequence length="153" mass="17466">MLKSVIYFKTYSRLVLISQQNVQKGSKRLPGPNGVGLNKALHGYAKWFKDIYFPGYRSVDNAIDRQWQWFLCNEPLFYWQDAAPSSVSTLVSRTVNAEYWQRQCPLFFPEVNGHTFGSANGKTAGDVNSWTNGWDLTNTTRLIWANGYVSSDP</sequence>
<protein>
    <submittedName>
        <fullName evidence="1">Peptidase S28</fullName>
    </submittedName>
</protein>
<dbReference type="Proteomes" id="UP001147747">
    <property type="component" value="Unassembled WGS sequence"/>
</dbReference>
<dbReference type="AlphaFoldDB" id="A0A9W9VN68"/>
<reference evidence="1" key="1">
    <citation type="submission" date="2022-12" db="EMBL/GenBank/DDBJ databases">
        <authorList>
            <person name="Petersen C."/>
        </authorList>
    </citation>
    <scope>NUCLEOTIDE SEQUENCE</scope>
    <source>
        <strain evidence="1">IBT 29677</strain>
    </source>
</reference>
<evidence type="ECO:0000313" key="1">
    <source>
        <dbReference type="EMBL" id="KAJ5386243.1"/>
    </source>
</evidence>
<dbReference type="EMBL" id="JAPZBU010000009">
    <property type="protein sequence ID" value="KAJ5386243.1"/>
    <property type="molecule type" value="Genomic_DNA"/>
</dbReference>
<dbReference type="InterPro" id="IPR029058">
    <property type="entry name" value="AB_hydrolase_fold"/>
</dbReference>
<gene>
    <name evidence="1" type="ORF">N7509_008784</name>
</gene>
<evidence type="ECO:0000313" key="2">
    <source>
        <dbReference type="Proteomes" id="UP001147747"/>
    </source>
</evidence>
<proteinExistence type="predicted"/>
<dbReference type="GeneID" id="81372401"/>
<reference evidence="1" key="2">
    <citation type="journal article" date="2023" name="IMA Fungus">
        <title>Comparative genomic study of the Penicillium genus elucidates a diverse pangenome and 15 lateral gene transfer events.</title>
        <authorList>
            <person name="Petersen C."/>
            <person name="Sorensen T."/>
            <person name="Nielsen M.R."/>
            <person name="Sondergaard T.E."/>
            <person name="Sorensen J.L."/>
            <person name="Fitzpatrick D.A."/>
            <person name="Frisvad J.C."/>
            <person name="Nielsen K.L."/>
        </authorList>
    </citation>
    <scope>NUCLEOTIDE SEQUENCE</scope>
    <source>
        <strain evidence="1">IBT 29677</strain>
    </source>
</reference>
<keyword evidence="2" id="KW-1185">Reference proteome</keyword>